<protein>
    <submittedName>
        <fullName evidence="1">Uncharacterized protein</fullName>
    </submittedName>
</protein>
<accession>A0AAW0F297</accession>
<dbReference type="Proteomes" id="UP001430356">
    <property type="component" value="Unassembled WGS sequence"/>
</dbReference>
<reference evidence="1 2" key="1">
    <citation type="journal article" date="2021" name="MBio">
        <title>A New Model Trypanosomatid, Novymonas esmeraldas: Genomic Perception of Its 'Candidatus Pandoraea novymonadis' Endosymbiont.</title>
        <authorList>
            <person name="Zakharova A."/>
            <person name="Saura A."/>
            <person name="Butenko A."/>
            <person name="Podesvova L."/>
            <person name="Warmusova S."/>
            <person name="Kostygov A.Y."/>
            <person name="Nenarokova A."/>
            <person name="Lukes J."/>
            <person name="Opperdoes F.R."/>
            <person name="Yurchenko V."/>
        </authorList>
    </citation>
    <scope>NUCLEOTIDE SEQUENCE [LARGE SCALE GENOMIC DNA]</scope>
    <source>
        <strain evidence="1 2">E262AT.01</strain>
    </source>
</reference>
<comment type="caution">
    <text evidence="1">The sequence shown here is derived from an EMBL/GenBank/DDBJ whole genome shotgun (WGS) entry which is preliminary data.</text>
</comment>
<dbReference type="AlphaFoldDB" id="A0AAW0F297"/>
<keyword evidence="2" id="KW-1185">Reference proteome</keyword>
<gene>
    <name evidence="1" type="ORF">NESM_000907600</name>
</gene>
<evidence type="ECO:0000313" key="2">
    <source>
        <dbReference type="Proteomes" id="UP001430356"/>
    </source>
</evidence>
<evidence type="ECO:0000313" key="1">
    <source>
        <dbReference type="EMBL" id="KAK7199347.1"/>
    </source>
</evidence>
<sequence>MEQSVESVFSERIGSGCCVCREKKPAAMLYMRSVDRSRRLLMMAMWPACTARWDSRRECLTSVWVMTVHVVPTLASRTTYTRVQQTSMRQRKDLVASRKRCHFVLLFTAAEVCGVDGALLAAASISRLGTTGATPRAWTGAVLLI</sequence>
<name>A0AAW0F297_9TRYP</name>
<organism evidence="1 2">
    <name type="scientific">Novymonas esmeraldas</name>
    <dbReference type="NCBI Taxonomy" id="1808958"/>
    <lineage>
        <taxon>Eukaryota</taxon>
        <taxon>Discoba</taxon>
        <taxon>Euglenozoa</taxon>
        <taxon>Kinetoplastea</taxon>
        <taxon>Metakinetoplastina</taxon>
        <taxon>Trypanosomatida</taxon>
        <taxon>Trypanosomatidae</taxon>
        <taxon>Novymonas</taxon>
    </lineage>
</organism>
<dbReference type="EMBL" id="JAECZO010000306">
    <property type="protein sequence ID" value="KAK7199347.1"/>
    <property type="molecule type" value="Genomic_DNA"/>
</dbReference>
<proteinExistence type="predicted"/>